<dbReference type="InterPro" id="IPR045886">
    <property type="entry name" value="ThiF/MoeB/HesA"/>
</dbReference>
<organism evidence="2 3">
    <name type="scientific">Alteromonas confluentis</name>
    <dbReference type="NCBI Taxonomy" id="1656094"/>
    <lineage>
        <taxon>Bacteria</taxon>
        <taxon>Pseudomonadati</taxon>
        <taxon>Pseudomonadota</taxon>
        <taxon>Gammaproteobacteria</taxon>
        <taxon>Alteromonadales</taxon>
        <taxon>Alteromonadaceae</taxon>
        <taxon>Alteromonas/Salinimonas group</taxon>
        <taxon>Alteromonas</taxon>
    </lineage>
</organism>
<evidence type="ECO:0000259" key="1">
    <source>
        <dbReference type="Pfam" id="PF00899"/>
    </source>
</evidence>
<reference evidence="2 3" key="1">
    <citation type="submission" date="2016-08" db="EMBL/GenBank/DDBJ databases">
        <authorList>
            <person name="Seilhamer J.J."/>
        </authorList>
    </citation>
    <scope>NUCLEOTIDE SEQUENCE [LARGE SCALE GENOMIC DNA]</scope>
    <source>
        <strain evidence="2 3">KCTC 42603</strain>
    </source>
</reference>
<dbReference type="Proteomes" id="UP000175691">
    <property type="component" value="Unassembled WGS sequence"/>
</dbReference>
<dbReference type="RefSeq" id="WP_070125677.1">
    <property type="nucleotide sequence ID" value="NZ_MDHN01000028.1"/>
</dbReference>
<dbReference type="PANTHER" id="PTHR43267">
    <property type="entry name" value="TRNA THREONYLCARBAMOYLADENOSINE DEHYDRATASE"/>
    <property type="match status" value="1"/>
</dbReference>
<dbReference type="Pfam" id="PF00899">
    <property type="entry name" value="ThiF"/>
    <property type="match status" value="1"/>
</dbReference>
<dbReference type="PANTHER" id="PTHR43267:SF1">
    <property type="entry name" value="TRNA THREONYLCARBAMOYLADENOSINE DEHYDRATASE"/>
    <property type="match status" value="1"/>
</dbReference>
<keyword evidence="3" id="KW-1185">Reference proteome</keyword>
<dbReference type="GO" id="GO:0008641">
    <property type="term" value="F:ubiquitin-like modifier activating enzyme activity"/>
    <property type="evidence" value="ECO:0007669"/>
    <property type="project" value="InterPro"/>
</dbReference>
<proteinExistence type="predicted"/>
<dbReference type="EMBL" id="MDHN01000028">
    <property type="protein sequence ID" value="OFC70604.1"/>
    <property type="molecule type" value="Genomic_DNA"/>
</dbReference>
<dbReference type="NCBIfam" id="NF006077">
    <property type="entry name" value="PRK08223.1"/>
    <property type="match status" value="1"/>
</dbReference>
<name>A0A1E7ZAY4_9ALTE</name>
<evidence type="ECO:0000313" key="2">
    <source>
        <dbReference type="EMBL" id="OFC70604.1"/>
    </source>
</evidence>
<protein>
    <recommendedName>
        <fullName evidence="1">THIF-type NAD/FAD binding fold domain-containing protein</fullName>
    </recommendedName>
</protein>
<dbReference type="STRING" id="1656094.BFC18_12690"/>
<evidence type="ECO:0000313" key="3">
    <source>
        <dbReference type="Proteomes" id="UP000175691"/>
    </source>
</evidence>
<dbReference type="InterPro" id="IPR035985">
    <property type="entry name" value="Ubiquitin-activating_enz"/>
</dbReference>
<dbReference type="GO" id="GO:0061503">
    <property type="term" value="F:tRNA threonylcarbamoyladenosine dehydratase"/>
    <property type="evidence" value="ECO:0007669"/>
    <property type="project" value="TreeGrafter"/>
</dbReference>
<dbReference type="CDD" id="cd01483">
    <property type="entry name" value="E1_enzyme_family"/>
    <property type="match status" value="1"/>
</dbReference>
<dbReference type="SUPFAM" id="SSF69572">
    <property type="entry name" value="Activating enzymes of the ubiquitin-like proteins"/>
    <property type="match status" value="1"/>
</dbReference>
<sequence length="286" mass="31867">MDFNYDVAFSRNIGWVTHEEQASLRNKRVAIAGCGGVGGLHSITLARLGVGNLNISDFDQFDIHNINRQSGAFVSTKDQDKISVMTTMLKDINPELRINEYPQGIDESNVDDFLDGVDLYIDSLDFFALAARKLVFRRCYEKNIPVVTAAPLGMGAALLCFMPGQMTYEEYFRFEDKKTEEGQLIQFLIGLSPAMLQRDYLVDATAVDFHARKGPSTAMAVSLCAGIAETTALKILLGRGKVLSAPHGLHFDAYKNKLSRTWCPFGNRGIIQRLKFKIAERVVTEK</sequence>
<accession>A0A1E7ZAY4</accession>
<gene>
    <name evidence="2" type="ORF">BFC18_12690</name>
</gene>
<comment type="caution">
    <text evidence="2">The sequence shown here is derived from an EMBL/GenBank/DDBJ whole genome shotgun (WGS) entry which is preliminary data.</text>
</comment>
<feature type="domain" description="THIF-type NAD/FAD binding fold" evidence="1">
    <location>
        <begin position="10"/>
        <end position="259"/>
    </location>
</feature>
<dbReference type="AlphaFoldDB" id="A0A1E7ZAY4"/>
<dbReference type="GO" id="GO:0061504">
    <property type="term" value="P:cyclic threonylcarbamoyladenosine biosynthetic process"/>
    <property type="evidence" value="ECO:0007669"/>
    <property type="project" value="TreeGrafter"/>
</dbReference>
<dbReference type="OrthoDB" id="272552at2"/>
<dbReference type="Gene3D" id="3.40.50.720">
    <property type="entry name" value="NAD(P)-binding Rossmann-like Domain"/>
    <property type="match status" value="1"/>
</dbReference>
<dbReference type="InterPro" id="IPR000594">
    <property type="entry name" value="ThiF_NAD_FAD-bd"/>
</dbReference>